<organism evidence="1 2">
    <name type="scientific">Prevotella disiens FB035-09AN</name>
    <dbReference type="NCBI Taxonomy" id="866771"/>
    <lineage>
        <taxon>Bacteria</taxon>
        <taxon>Pseudomonadati</taxon>
        <taxon>Bacteroidota</taxon>
        <taxon>Bacteroidia</taxon>
        <taxon>Bacteroidales</taxon>
        <taxon>Prevotellaceae</taxon>
        <taxon>Prevotella</taxon>
    </lineage>
</organism>
<sequence length="521" mass="58570">MELKTIGFENKSISTIISEKILINEDCKNKNKIIKNRYCEIQTRCLPLQLKTINLLSKMKIVKNLTLPVLVFLVMGLASCSKDEAINYSTKSLKNTELMNILKTRGFTFDKDGKLELNDLAEKTTALDLSGTKLKDLSGLDILPNLKEVKLSNNGYGPVFDFAQLPAQITSVDLTGNNIYDFEGLVNVKTEENGDETVTQLHNITKLYLPQTAKFNIKDLVRFYRKKKAEIESGSIDVKMETAKGDLQKYNTIREIPDENIRANFKKYFSSIFDEDGIHIDISKRLSNKERSNACVFNKWYGVATATTLEGVQYIVNNPYWDGKLLTVNLTNKAKLPYLRPCSGLMTLSLTDVDASEGINLEDATNMTGFLWVKVSGISEIDLSHSTLFGQRAIEQEQDGPGGSSLVFVECPDLKKIALPEKSGLRSYMITFANMKSIEQVDLSKFKMISNLELGGLSANCRITYPELTEFHTYDKKTSFACTQDVFDRQETKDFIKKYLKVLSSGGGYIDGVEWSSLINN</sequence>
<dbReference type="AlphaFoldDB" id="E1KPP4"/>
<dbReference type="Gene3D" id="3.80.10.10">
    <property type="entry name" value="Ribonuclease Inhibitor"/>
    <property type="match status" value="1"/>
</dbReference>
<accession>E1KPP4</accession>
<dbReference type="EMBL" id="AEDO01000020">
    <property type="protein sequence ID" value="EFL46546.1"/>
    <property type="molecule type" value="Genomic_DNA"/>
</dbReference>
<dbReference type="SUPFAM" id="SSF52058">
    <property type="entry name" value="L domain-like"/>
    <property type="match status" value="1"/>
</dbReference>
<name>E1KPP4_9BACT</name>
<proteinExistence type="predicted"/>
<dbReference type="STRING" id="866771.HMPREF9296_0601"/>
<evidence type="ECO:0008006" key="3">
    <source>
        <dbReference type="Google" id="ProtNLM"/>
    </source>
</evidence>
<protein>
    <recommendedName>
        <fullName evidence="3">Leucine Rich Repeat protein</fullName>
    </recommendedName>
</protein>
<dbReference type="Proteomes" id="UP000003610">
    <property type="component" value="Unassembled WGS sequence"/>
</dbReference>
<dbReference type="InterPro" id="IPR032675">
    <property type="entry name" value="LRR_dom_sf"/>
</dbReference>
<evidence type="ECO:0000313" key="1">
    <source>
        <dbReference type="EMBL" id="EFL46546.1"/>
    </source>
</evidence>
<dbReference type="eggNOG" id="ENOG502ZAKY">
    <property type="taxonomic scope" value="Bacteria"/>
</dbReference>
<gene>
    <name evidence="1" type="ORF">HMPREF9296_0601</name>
</gene>
<comment type="caution">
    <text evidence="1">The sequence shown here is derived from an EMBL/GenBank/DDBJ whole genome shotgun (WGS) entry which is preliminary data.</text>
</comment>
<evidence type="ECO:0000313" key="2">
    <source>
        <dbReference type="Proteomes" id="UP000003610"/>
    </source>
</evidence>
<reference evidence="1 2" key="1">
    <citation type="submission" date="2010-08" db="EMBL/GenBank/DDBJ databases">
        <authorList>
            <person name="Durkin A.S."/>
            <person name="Madupu R."/>
            <person name="Torralba M."/>
            <person name="Gillis M."/>
            <person name="Methe B."/>
            <person name="Sutton G."/>
            <person name="Nelson K.E."/>
        </authorList>
    </citation>
    <scope>NUCLEOTIDE SEQUENCE [LARGE SCALE GENOMIC DNA]</scope>
    <source>
        <strain evidence="1 2">FB035-09AN</strain>
    </source>
</reference>